<dbReference type="GeneID" id="84573595"/>
<dbReference type="AlphaFoldDB" id="E0DDD9"/>
<comment type="subcellular location">
    <subcellularLocation>
        <location evidence="1">Membrane</location>
        <topology evidence="1">Multi-pass membrane protein</topology>
    </subcellularLocation>
</comment>
<evidence type="ECO:0000256" key="5">
    <source>
        <dbReference type="SAM" id="MobiDB-lite"/>
    </source>
</evidence>
<dbReference type="STRING" id="553207.HMPREF0299_7456"/>
<dbReference type="eggNOG" id="COG2314">
    <property type="taxonomic scope" value="Bacteria"/>
</dbReference>
<dbReference type="OrthoDB" id="2004788at2"/>
<comment type="caution">
    <text evidence="8">The sequence shown here is derived from an EMBL/GenBank/DDBJ whole genome shotgun (WGS) entry which is preliminary data.</text>
</comment>
<feature type="region of interest" description="Disordered" evidence="5">
    <location>
        <begin position="1"/>
        <end position="47"/>
    </location>
</feature>
<keyword evidence="4 6" id="KW-0472">Membrane</keyword>
<keyword evidence="2 6" id="KW-0812">Transmembrane</keyword>
<reference evidence="8" key="1">
    <citation type="submission" date="2010-08" db="EMBL/GenBank/DDBJ databases">
        <authorList>
            <person name="Harkins D.M."/>
            <person name="Madupu R."/>
            <person name="Durkin A.S."/>
            <person name="Torralba M."/>
            <person name="Methe B."/>
            <person name="Sutton G.G."/>
            <person name="Nelson K.E."/>
        </authorList>
    </citation>
    <scope>NUCLEOTIDE SEQUENCE [LARGE SCALE GENOMIC DNA]</scope>
    <source>
        <strain evidence="8">ATCC 14266</strain>
    </source>
</reference>
<evidence type="ECO:0000259" key="7">
    <source>
        <dbReference type="Pfam" id="PF05154"/>
    </source>
</evidence>
<keyword evidence="9" id="KW-1185">Reference proteome</keyword>
<evidence type="ECO:0000313" key="8">
    <source>
        <dbReference type="EMBL" id="EFM49624.1"/>
    </source>
</evidence>
<accession>E0DDD9</accession>
<dbReference type="EMBL" id="ACSH02000004">
    <property type="protein sequence ID" value="EFM49624.1"/>
    <property type="molecule type" value="Genomic_DNA"/>
</dbReference>
<dbReference type="Proteomes" id="UP000004218">
    <property type="component" value="Unassembled WGS sequence"/>
</dbReference>
<evidence type="ECO:0000256" key="3">
    <source>
        <dbReference type="ARBA" id="ARBA00022989"/>
    </source>
</evidence>
<keyword evidence="3 6" id="KW-1133">Transmembrane helix</keyword>
<proteinExistence type="predicted"/>
<feature type="compositionally biased region" description="Polar residues" evidence="5">
    <location>
        <begin position="9"/>
        <end position="24"/>
    </location>
</feature>
<evidence type="ECO:0000256" key="6">
    <source>
        <dbReference type="SAM" id="Phobius"/>
    </source>
</evidence>
<evidence type="ECO:0000256" key="2">
    <source>
        <dbReference type="ARBA" id="ARBA00022692"/>
    </source>
</evidence>
<dbReference type="InterPro" id="IPR007829">
    <property type="entry name" value="TM2"/>
</dbReference>
<evidence type="ECO:0000313" key="9">
    <source>
        <dbReference type="Proteomes" id="UP000004218"/>
    </source>
</evidence>
<evidence type="ECO:0000256" key="1">
    <source>
        <dbReference type="ARBA" id="ARBA00004141"/>
    </source>
</evidence>
<organism evidence="8 9">
    <name type="scientific">Corynebacterium matruchotii ATCC 14266</name>
    <dbReference type="NCBI Taxonomy" id="553207"/>
    <lineage>
        <taxon>Bacteria</taxon>
        <taxon>Bacillati</taxon>
        <taxon>Actinomycetota</taxon>
        <taxon>Actinomycetes</taxon>
        <taxon>Mycobacteriales</taxon>
        <taxon>Corynebacteriaceae</taxon>
        <taxon>Corynebacterium</taxon>
    </lineage>
</organism>
<evidence type="ECO:0000256" key="4">
    <source>
        <dbReference type="ARBA" id="ARBA00023136"/>
    </source>
</evidence>
<protein>
    <submittedName>
        <fullName evidence="8">TM2 domain protein</fullName>
    </submittedName>
</protein>
<sequence>MEINLMTYPYNSGQQPDSVNNPFLGSQPGGLGSQYDPNGLAANPSYSPDPVADYGYNPTPVGGTDWQQPASGYDYSAQYGVPVPQQQPQYGVLPQQQQYYAAPLQQNPPKDKAIAILFCLFFGVFGAHNFYTGFNGMGAAQLVLLLVGWLFSFLLIGIPLLIALSIWVFVDLIMIIASSGRFAYVFRP</sequence>
<name>E0DDD9_9CORY</name>
<feature type="transmembrane region" description="Helical" evidence="6">
    <location>
        <begin position="113"/>
        <end position="131"/>
    </location>
</feature>
<dbReference type="Pfam" id="PF05154">
    <property type="entry name" value="TM2"/>
    <property type="match status" value="1"/>
</dbReference>
<dbReference type="RefSeq" id="WP_005525358.1">
    <property type="nucleotide sequence ID" value="NZ_ACSH02000004.1"/>
</dbReference>
<dbReference type="GO" id="GO:0016020">
    <property type="term" value="C:membrane"/>
    <property type="evidence" value="ECO:0007669"/>
    <property type="project" value="UniProtKB-SubCell"/>
</dbReference>
<gene>
    <name evidence="8" type="ORF">HMPREF0299_7456</name>
</gene>
<feature type="domain" description="TM2" evidence="7">
    <location>
        <begin position="109"/>
        <end position="157"/>
    </location>
</feature>
<feature type="transmembrane region" description="Helical" evidence="6">
    <location>
        <begin position="143"/>
        <end position="170"/>
    </location>
</feature>